<evidence type="ECO:0000313" key="2">
    <source>
        <dbReference type="EMBL" id="OGM48117.1"/>
    </source>
</evidence>
<sequence>MATVAHAYVLSMKLWTESQVAAFHLLKTLPAAFAAIGSILGCGIISAQAVMALLCHRLGYHVLMLAPSNAVLLALESQLSDLHSTVPALRVLEGEQATAEDVE</sequence>
<dbReference type="AlphaFoldDB" id="A0A1F8A8U2"/>
<organism evidence="2 3">
    <name type="scientific">Aspergillus bombycis</name>
    <dbReference type="NCBI Taxonomy" id="109264"/>
    <lineage>
        <taxon>Eukaryota</taxon>
        <taxon>Fungi</taxon>
        <taxon>Dikarya</taxon>
        <taxon>Ascomycota</taxon>
        <taxon>Pezizomycotina</taxon>
        <taxon>Eurotiomycetes</taxon>
        <taxon>Eurotiomycetidae</taxon>
        <taxon>Eurotiales</taxon>
        <taxon>Aspergillaceae</taxon>
        <taxon>Aspergillus</taxon>
    </lineage>
</organism>
<feature type="transmembrane region" description="Helical" evidence="1">
    <location>
        <begin position="31"/>
        <end position="55"/>
    </location>
</feature>
<protein>
    <submittedName>
        <fullName evidence="2">Uncharacterized protein</fullName>
    </submittedName>
</protein>
<accession>A0A1F8A8U2</accession>
<evidence type="ECO:0000313" key="3">
    <source>
        <dbReference type="Proteomes" id="UP000179179"/>
    </source>
</evidence>
<dbReference type="Proteomes" id="UP000179179">
    <property type="component" value="Unassembled WGS sequence"/>
</dbReference>
<evidence type="ECO:0000256" key="1">
    <source>
        <dbReference type="SAM" id="Phobius"/>
    </source>
</evidence>
<keyword evidence="1" id="KW-0472">Membrane</keyword>
<dbReference type="GeneID" id="34446268"/>
<dbReference type="RefSeq" id="XP_022391834.1">
    <property type="nucleotide sequence ID" value="XM_022530008.1"/>
</dbReference>
<reference evidence="2 3" key="1">
    <citation type="journal article" date="2016" name="Genome Biol. Evol.">
        <title>Draft genome sequence of an aflatoxigenic Aspergillus species, A. bombycis.</title>
        <authorList>
            <person name="Moore G.G."/>
            <person name="Mack B.M."/>
            <person name="Beltz S.B."/>
            <person name="Gilbert M.K."/>
        </authorList>
    </citation>
    <scope>NUCLEOTIDE SEQUENCE [LARGE SCALE GENOMIC DNA]</scope>
    <source>
        <strain evidence="3">NRRL 26010</strain>
    </source>
</reference>
<gene>
    <name evidence="2" type="ORF">ABOM_002878</name>
</gene>
<dbReference type="STRING" id="109264.A0A1F8A8U2"/>
<dbReference type="EMBL" id="LYCR01000018">
    <property type="protein sequence ID" value="OGM48117.1"/>
    <property type="molecule type" value="Genomic_DNA"/>
</dbReference>
<dbReference type="OrthoDB" id="4483681at2759"/>
<keyword evidence="1" id="KW-0812">Transmembrane</keyword>
<proteinExistence type="predicted"/>
<keyword evidence="3" id="KW-1185">Reference proteome</keyword>
<keyword evidence="1" id="KW-1133">Transmembrane helix</keyword>
<name>A0A1F8A8U2_9EURO</name>
<comment type="caution">
    <text evidence="2">The sequence shown here is derived from an EMBL/GenBank/DDBJ whole genome shotgun (WGS) entry which is preliminary data.</text>
</comment>